<dbReference type="Pfam" id="PF02862">
    <property type="entry name" value="DDHD"/>
    <property type="match status" value="1"/>
</dbReference>
<dbReference type="InterPro" id="IPR055555">
    <property type="entry name" value="PA-PLA1_DUF7131"/>
</dbReference>
<dbReference type="GO" id="GO:0004620">
    <property type="term" value="F:phospholipase activity"/>
    <property type="evidence" value="ECO:0007669"/>
    <property type="project" value="TreeGrafter"/>
</dbReference>
<gene>
    <name evidence="3" type="ORF">LTR78_010492</name>
</gene>
<feature type="region of interest" description="Disordered" evidence="1">
    <location>
        <begin position="237"/>
        <end position="308"/>
    </location>
</feature>
<name>A0AAE0TMF2_9PEZI</name>
<dbReference type="EMBL" id="JAUTXT010000077">
    <property type="protein sequence ID" value="KAK3669617.1"/>
    <property type="molecule type" value="Genomic_DNA"/>
</dbReference>
<accession>A0AAE0TMF2</accession>
<comment type="caution">
    <text evidence="3">The sequence shown here is derived from an EMBL/GenBank/DDBJ whole genome shotgun (WGS) entry which is preliminary data.</text>
</comment>
<dbReference type="PANTHER" id="PTHR23509:SF10">
    <property type="entry name" value="LD21067P"/>
    <property type="match status" value="1"/>
</dbReference>
<evidence type="ECO:0000256" key="1">
    <source>
        <dbReference type="SAM" id="MobiDB-lite"/>
    </source>
</evidence>
<sequence length="1022" mass="113028">MTGQDNAASQSYLSRLSPWSKSPVVPPSKGKEGEPEPTLQQQKGADHAVTHKHRLSLRRYPRDCPPVRPCWFHAVDIPKRRPHPAAVDRAEEKPAAQPKKYAAFSITDSKAIEAAFQRLIDEEDDGVRTSLEQRQGGGPGQAFGGERSDGKPNTSLHETGRAVKVPVNEDYLFDVDVGERELAPAYWLGPVYNVRRGTWFYQDGATQRPCDENLAAQLEEGYLKVKAWRLPTVQAAQAAAQKPRSVSQGRARPVSWTPGQETTTVRKPSASTNITPHASSHDLRAQAAEQATRPPRSDAPIETGQTEQSQNTYRLFGAHMSSVVTYQDDKTAWLLTDDFMSRMNYSMYQRFAGGGHFAGMKMTRGYINPETKLPEKDGKTDTKNDPANPLYRDISETEGQAADGDTTSPRPSQSETRRQTLQRHMSSLLESPAQDDPELQDEEVRRRDEREIEDDYREAEGEEQGREIEHLILVTHGIGQRLGLRLESVNFVHDVNTLRKTLKAVYAESPDLRALNAELGDTEHVNSRVQVLPICWRHLLDFPKHSLKQNRKRSSNKEQDLADTDDVDDEEYPSLEDLTVDGVPAVRNLITDLALDILLYQSPAYKDHISRIVLEECNRIYHLFIERNPNFNGKISLIGHSLGSAIMFDILCRQGNAVVPKSRRNDPENLRLDFEVEDFYALGSPIGLFSMLKGRKISAREGMDAARRRAMTSSTEDPMLDAPPRKASTYVGSSQDSCSDILSSSPKCSQIFNIFHPTDPISYRIEPLISPAMASLKPQPLPYTKRGIFGAPMGQGLTGIGARVSQSVSSMWSSMASSLLTRGLGYSGTEPLPLPTGQAGGAKSSGPLSMSQGAGTNVAAGVVGGALAAPEVPEITPVSGDLQEKLASDALAAGERGQHPPTLIDAELETLYGGYQKRRKSVQSDAETRDLAAAVGSEEWREAEERARKLRREEEKVRRLNSNGRVDYAIQEGVFDINLIAAIASHLSYWSDEDVSHFVISQLLSRHRVVKKDSRGDAAKMG</sequence>
<evidence type="ECO:0000259" key="2">
    <source>
        <dbReference type="PROSITE" id="PS51043"/>
    </source>
</evidence>
<feature type="compositionally biased region" description="Acidic residues" evidence="1">
    <location>
        <begin position="451"/>
        <end position="462"/>
    </location>
</feature>
<dbReference type="InterPro" id="IPR058055">
    <property type="entry name" value="PA-PLA1"/>
</dbReference>
<dbReference type="SUPFAM" id="SSF53474">
    <property type="entry name" value="alpha/beta-Hydrolases"/>
    <property type="match status" value="1"/>
</dbReference>
<feature type="compositionally biased region" description="Polar residues" evidence="1">
    <location>
        <begin position="257"/>
        <end position="278"/>
    </location>
</feature>
<dbReference type="InterPro" id="IPR057826">
    <property type="entry name" value="WWE_C20G8.02"/>
</dbReference>
<dbReference type="InterPro" id="IPR029058">
    <property type="entry name" value="AB_hydrolase_fold"/>
</dbReference>
<feature type="compositionally biased region" description="Polar residues" evidence="1">
    <location>
        <begin position="405"/>
        <end position="414"/>
    </location>
</feature>
<dbReference type="Pfam" id="PF23463">
    <property type="entry name" value="WWE_2"/>
    <property type="match status" value="1"/>
</dbReference>
<dbReference type="InterPro" id="IPR004177">
    <property type="entry name" value="DDHD_dom"/>
</dbReference>
<feature type="domain" description="DDHD" evidence="2">
    <location>
        <begin position="672"/>
        <end position="1005"/>
    </location>
</feature>
<feature type="region of interest" description="Disordered" evidence="1">
    <location>
        <begin position="124"/>
        <end position="161"/>
    </location>
</feature>
<dbReference type="SMART" id="SM01127">
    <property type="entry name" value="DDHD"/>
    <property type="match status" value="1"/>
</dbReference>
<feature type="region of interest" description="Disordered" evidence="1">
    <location>
        <begin position="1"/>
        <end position="54"/>
    </location>
</feature>
<evidence type="ECO:0000313" key="4">
    <source>
        <dbReference type="Proteomes" id="UP001274830"/>
    </source>
</evidence>
<feature type="compositionally biased region" description="Basic and acidic residues" evidence="1">
    <location>
        <begin position="372"/>
        <end position="384"/>
    </location>
</feature>
<evidence type="ECO:0000313" key="3">
    <source>
        <dbReference type="EMBL" id="KAK3669617.1"/>
    </source>
</evidence>
<dbReference type="AlphaFoldDB" id="A0AAE0TMF2"/>
<feature type="compositionally biased region" description="Polar residues" evidence="1">
    <location>
        <begin position="1"/>
        <end position="14"/>
    </location>
</feature>
<proteinExistence type="predicted"/>
<dbReference type="Proteomes" id="UP001274830">
    <property type="component" value="Unassembled WGS sequence"/>
</dbReference>
<feature type="region of interest" description="Disordered" evidence="1">
    <location>
        <begin position="548"/>
        <end position="569"/>
    </location>
</feature>
<dbReference type="Pfam" id="PF23465">
    <property type="entry name" value="DUF7131"/>
    <property type="match status" value="1"/>
</dbReference>
<reference evidence="3" key="1">
    <citation type="submission" date="2023-07" db="EMBL/GenBank/DDBJ databases">
        <title>Black Yeasts Isolated from many extreme environments.</title>
        <authorList>
            <person name="Coleine C."/>
            <person name="Stajich J.E."/>
            <person name="Selbmann L."/>
        </authorList>
    </citation>
    <scope>NUCLEOTIDE SEQUENCE</scope>
    <source>
        <strain evidence="3">CCFEE 5485</strain>
    </source>
</reference>
<organism evidence="3 4">
    <name type="scientific">Recurvomyces mirabilis</name>
    <dbReference type="NCBI Taxonomy" id="574656"/>
    <lineage>
        <taxon>Eukaryota</taxon>
        <taxon>Fungi</taxon>
        <taxon>Dikarya</taxon>
        <taxon>Ascomycota</taxon>
        <taxon>Pezizomycotina</taxon>
        <taxon>Dothideomycetes</taxon>
        <taxon>Dothideomycetidae</taxon>
        <taxon>Mycosphaerellales</taxon>
        <taxon>Teratosphaeriaceae</taxon>
        <taxon>Recurvomyces</taxon>
    </lineage>
</organism>
<feature type="region of interest" description="Disordered" evidence="1">
    <location>
        <begin position="368"/>
        <end position="463"/>
    </location>
</feature>
<protein>
    <recommendedName>
        <fullName evidence="2">DDHD domain-containing protein</fullName>
    </recommendedName>
</protein>
<feature type="region of interest" description="Disordered" evidence="1">
    <location>
        <begin position="831"/>
        <end position="850"/>
    </location>
</feature>
<dbReference type="PROSITE" id="PS51043">
    <property type="entry name" value="DDHD"/>
    <property type="match status" value="1"/>
</dbReference>
<dbReference type="GO" id="GO:0046872">
    <property type="term" value="F:metal ion binding"/>
    <property type="evidence" value="ECO:0007669"/>
    <property type="project" value="InterPro"/>
</dbReference>
<dbReference type="GO" id="GO:0005737">
    <property type="term" value="C:cytoplasm"/>
    <property type="evidence" value="ECO:0007669"/>
    <property type="project" value="TreeGrafter"/>
</dbReference>
<dbReference type="PANTHER" id="PTHR23509">
    <property type="entry name" value="PA-PL1 PHOSPHOLIPASE FAMILY"/>
    <property type="match status" value="1"/>
</dbReference>
<keyword evidence="4" id="KW-1185">Reference proteome</keyword>